<name>A0A9D0Z427_9FIRM</name>
<keyword evidence="1" id="KW-1133">Transmembrane helix</keyword>
<proteinExistence type="predicted"/>
<accession>A0A9D0Z427</accession>
<reference evidence="2" key="1">
    <citation type="submission" date="2020-10" db="EMBL/GenBank/DDBJ databases">
        <authorList>
            <person name="Gilroy R."/>
        </authorList>
    </citation>
    <scope>NUCLEOTIDE SEQUENCE</scope>
    <source>
        <strain evidence="2">ChiSjej2B20-13462</strain>
    </source>
</reference>
<keyword evidence="1" id="KW-0812">Transmembrane</keyword>
<dbReference type="AlphaFoldDB" id="A0A9D0Z427"/>
<protein>
    <submittedName>
        <fullName evidence="2">Uncharacterized protein</fullName>
    </submittedName>
</protein>
<dbReference type="Proteomes" id="UP000886874">
    <property type="component" value="Unassembled WGS sequence"/>
</dbReference>
<dbReference type="EMBL" id="DVFN01000011">
    <property type="protein sequence ID" value="HIQ68846.1"/>
    <property type="molecule type" value="Genomic_DNA"/>
</dbReference>
<sequence>MARSMGERQRWAWLAAGTSAVAATSLCGISWIWVLLGVGTTAVLSLWWDRTIRPAGLAPMLPHTFGVLGRIWAAVCAVFAVAALAWCANLAVRAFPLTRGGVVLGWTLLALAAWGCRKGPAACAACAGVLSLFLMILYGVVGGFALPDLRGEYLVPTGTWDQALLACGLSLLPAGVFFLPCRRRRPGGCWPWTLLIPLSAAALAAVTAGILSPELAAIPPAPLYLAAQSVSLFGVMEHIEPLLSAAMTMGIFCLMASLTCTAQALADQLRPWKWSGALACLAAAAVMGPVGRLPLELVALGAAVFFGLTPALCALRRS</sequence>
<feature type="transmembrane region" description="Helical" evidence="1">
    <location>
        <begin position="121"/>
        <end position="142"/>
    </location>
</feature>
<feature type="transmembrane region" description="Helical" evidence="1">
    <location>
        <begin position="242"/>
        <end position="262"/>
    </location>
</feature>
<gene>
    <name evidence="2" type="ORF">IAA67_00725</name>
</gene>
<evidence type="ECO:0000256" key="1">
    <source>
        <dbReference type="SAM" id="Phobius"/>
    </source>
</evidence>
<keyword evidence="1" id="KW-0472">Membrane</keyword>
<feature type="transmembrane region" description="Helical" evidence="1">
    <location>
        <begin position="162"/>
        <end position="180"/>
    </location>
</feature>
<feature type="transmembrane region" description="Helical" evidence="1">
    <location>
        <begin position="71"/>
        <end position="91"/>
    </location>
</feature>
<evidence type="ECO:0000313" key="3">
    <source>
        <dbReference type="Proteomes" id="UP000886874"/>
    </source>
</evidence>
<feature type="transmembrane region" description="Helical" evidence="1">
    <location>
        <begin position="192"/>
        <end position="211"/>
    </location>
</feature>
<organism evidence="2 3">
    <name type="scientific">Candidatus Avoscillospira stercorigallinarum</name>
    <dbReference type="NCBI Taxonomy" id="2840708"/>
    <lineage>
        <taxon>Bacteria</taxon>
        <taxon>Bacillati</taxon>
        <taxon>Bacillota</taxon>
        <taxon>Clostridia</taxon>
        <taxon>Eubacteriales</taxon>
        <taxon>Oscillospiraceae</taxon>
        <taxon>Oscillospiraceae incertae sedis</taxon>
        <taxon>Candidatus Avoscillospira</taxon>
    </lineage>
</organism>
<feature type="transmembrane region" description="Helical" evidence="1">
    <location>
        <begin position="297"/>
        <end position="315"/>
    </location>
</feature>
<reference evidence="2" key="2">
    <citation type="journal article" date="2021" name="PeerJ">
        <title>Extensive microbial diversity within the chicken gut microbiome revealed by metagenomics and culture.</title>
        <authorList>
            <person name="Gilroy R."/>
            <person name="Ravi A."/>
            <person name="Getino M."/>
            <person name="Pursley I."/>
            <person name="Horton D.L."/>
            <person name="Alikhan N.F."/>
            <person name="Baker D."/>
            <person name="Gharbi K."/>
            <person name="Hall N."/>
            <person name="Watson M."/>
            <person name="Adriaenssens E.M."/>
            <person name="Foster-Nyarko E."/>
            <person name="Jarju S."/>
            <person name="Secka A."/>
            <person name="Antonio M."/>
            <person name="Oren A."/>
            <person name="Chaudhuri R.R."/>
            <person name="La Ragione R."/>
            <person name="Hildebrand F."/>
            <person name="Pallen M.J."/>
        </authorList>
    </citation>
    <scope>NUCLEOTIDE SEQUENCE</scope>
    <source>
        <strain evidence="2">ChiSjej2B20-13462</strain>
    </source>
</reference>
<comment type="caution">
    <text evidence="2">The sequence shown here is derived from an EMBL/GenBank/DDBJ whole genome shotgun (WGS) entry which is preliminary data.</text>
</comment>
<evidence type="ECO:0000313" key="2">
    <source>
        <dbReference type="EMBL" id="HIQ68846.1"/>
    </source>
</evidence>